<keyword evidence="10" id="KW-0675">Receptor</keyword>
<dbReference type="Gene3D" id="1.10.150.510">
    <property type="entry name" value="Receptor activity modifying family"/>
    <property type="match status" value="1"/>
</dbReference>
<dbReference type="OMA" id="VWKSKVQ"/>
<dbReference type="RefSeq" id="XP_007570822.1">
    <property type="nucleotide sequence ID" value="XM_007570760.2"/>
</dbReference>
<evidence type="ECO:0000256" key="9">
    <source>
        <dbReference type="ARBA" id="ARBA00023157"/>
    </source>
</evidence>
<keyword evidence="7 12" id="KW-1133">Transmembrane helix</keyword>
<evidence type="ECO:0000256" key="13">
    <source>
        <dbReference type="SAM" id="SignalP"/>
    </source>
</evidence>
<dbReference type="InterPro" id="IPR038126">
    <property type="entry name" value="RAMP_sf"/>
</dbReference>
<evidence type="ECO:0000256" key="4">
    <source>
        <dbReference type="ARBA" id="ARBA00022475"/>
    </source>
</evidence>
<evidence type="ECO:0000313" key="15">
    <source>
        <dbReference type="Proteomes" id="UP000028760"/>
    </source>
</evidence>
<evidence type="ECO:0000256" key="1">
    <source>
        <dbReference type="ARBA" id="ARBA00004251"/>
    </source>
</evidence>
<evidence type="ECO:0000256" key="10">
    <source>
        <dbReference type="ARBA" id="ARBA00023170"/>
    </source>
</evidence>
<organism evidence="14 15">
    <name type="scientific">Poecilia formosa</name>
    <name type="common">Amazon molly</name>
    <name type="synonym">Limia formosa</name>
    <dbReference type="NCBI Taxonomy" id="48698"/>
    <lineage>
        <taxon>Eukaryota</taxon>
        <taxon>Metazoa</taxon>
        <taxon>Chordata</taxon>
        <taxon>Craniata</taxon>
        <taxon>Vertebrata</taxon>
        <taxon>Euteleostomi</taxon>
        <taxon>Actinopterygii</taxon>
        <taxon>Neopterygii</taxon>
        <taxon>Teleostei</taxon>
        <taxon>Neoteleostei</taxon>
        <taxon>Acanthomorphata</taxon>
        <taxon>Ovalentaria</taxon>
        <taxon>Atherinomorphae</taxon>
        <taxon>Cyprinodontiformes</taxon>
        <taxon>Poeciliidae</taxon>
        <taxon>Poeciliinae</taxon>
        <taxon>Poecilia</taxon>
    </lineage>
</organism>
<keyword evidence="15" id="KW-1185">Reference proteome</keyword>
<evidence type="ECO:0000256" key="7">
    <source>
        <dbReference type="ARBA" id="ARBA00022989"/>
    </source>
</evidence>
<dbReference type="GO" id="GO:0032870">
    <property type="term" value="P:cellular response to hormone stimulus"/>
    <property type="evidence" value="ECO:0007669"/>
    <property type="project" value="TreeGrafter"/>
</dbReference>
<dbReference type="PANTHER" id="PTHR14076">
    <property type="entry name" value="RECEPTOR ACTIVITY MODIFYING PROTEIN RAMP"/>
    <property type="match status" value="1"/>
</dbReference>
<dbReference type="GO" id="GO:0007186">
    <property type="term" value="P:G protein-coupled receptor signaling pathway"/>
    <property type="evidence" value="ECO:0007669"/>
    <property type="project" value="TreeGrafter"/>
</dbReference>
<dbReference type="Proteomes" id="UP000028760">
    <property type="component" value="Unassembled WGS sequence"/>
</dbReference>
<dbReference type="AlphaFoldDB" id="A0A087Y442"/>
<proteinExistence type="inferred from homology"/>
<reference evidence="15" key="1">
    <citation type="submission" date="2013-10" db="EMBL/GenBank/DDBJ databases">
        <authorList>
            <person name="Schartl M."/>
            <person name="Warren W."/>
        </authorList>
    </citation>
    <scope>NUCLEOTIDE SEQUENCE [LARGE SCALE GENOMIC DNA]</scope>
    <source>
        <strain evidence="15">female</strain>
    </source>
</reference>
<keyword evidence="4" id="KW-1003">Cell membrane</keyword>
<dbReference type="GO" id="GO:0043235">
    <property type="term" value="C:receptor complex"/>
    <property type="evidence" value="ECO:0007669"/>
    <property type="project" value="TreeGrafter"/>
</dbReference>
<feature type="chain" id="PRO_5001833957" evidence="13">
    <location>
        <begin position="18"/>
        <end position="204"/>
    </location>
</feature>
<dbReference type="GO" id="GO:0006886">
    <property type="term" value="P:intracellular protein transport"/>
    <property type="evidence" value="ECO:0007669"/>
    <property type="project" value="InterPro"/>
</dbReference>
<sequence>MIAYLLLPAIILRVAVSQQVTVTNELNNQTFSVFTHGKNTTNPDNKATSLYEDELKEIEDELEKQNTSLIITEDNEHFQDQENEMSYRNCHRGNLRELSHQYCGKTFHAEMHDIHKDDWCVLKHIARIYNKLTICVEIATSVTGCYFPNSDVQDYFFYIHSTYFHNCTEKEEPLKDAPTSLVVALTIIEVSFILVLVCLVLWKS</sequence>
<dbReference type="GO" id="GO:0006816">
    <property type="term" value="P:calcium ion transport"/>
    <property type="evidence" value="ECO:0007669"/>
    <property type="project" value="TreeGrafter"/>
</dbReference>
<comment type="subcellular location">
    <subcellularLocation>
        <location evidence="1">Cell membrane</location>
        <topology evidence="1">Single-pass type I membrane protein</topology>
    </subcellularLocation>
</comment>
<evidence type="ECO:0000256" key="8">
    <source>
        <dbReference type="ARBA" id="ARBA00023136"/>
    </source>
</evidence>
<dbReference type="GeneTree" id="ENSGT00940000168205"/>
<dbReference type="PANTHER" id="PTHR14076:SF9">
    <property type="entry name" value="RECEPTOR ACTIVITY-MODIFYING PROTEIN 2"/>
    <property type="match status" value="1"/>
</dbReference>
<dbReference type="InterPro" id="IPR006985">
    <property type="entry name" value="RAMP"/>
</dbReference>
<dbReference type="GO" id="GO:0005886">
    <property type="term" value="C:plasma membrane"/>
    <property type="evidence" value="ECO:0007669"/>
    <property type="project" value="UniProtKB-SubCell"/>
</dbReference>
<keyword evidence="5 12" id="KW-0812">Transmembrane</keyword>
<reference evidence="14" key="2">
    <citation type="submission" date="2025-08" db="UniProtKB">
        <authorList>
            <consortium name="Ensembl"/>
        </authorList>
    </citation>
    <scope>IDENTIFICATION</scope>
</reference>
<dbReference type="EMBL" id="AYCK01001168">
    <property type="status" value="NOT_ANNOTATED_CDS"/>
    <property type="molecule type" value="Genomic_DNA"/>
</dbReference>
<evidence type="ECO:0000256" key="2">
    <source>
        <dbReference type="ARBA" id="ARBA00007087"/>
    </source>
</evidence>
<accession>A0A087Y442</accession>
<dbReference type="Pfam" id="PF04901">
    <property type="entry name" value="RAMP"/>
    <property type="match status" value="1"/>
</dbReference>
<dbReference type="GO" id="GO:0001525">
    <property type="term" value="P:angiogenesis"/>
    <property type="evidence" value="ECO:0007669"/>
    <property type="project" value="TreeGrafter"/>
</dbReference>
<keyword evidence="11" id="KW-0175">Coiled coil</keyword>
<feature type="coiled-coil region" evidence="11">
    <location>
        <begin position="48"/>
        <end position="75"/>
    </location>
</feature>
<dbReference type="GO" id="GO:0015026">
    <property type="term" value="F:coreceptor activity"/>
    <property type="evidence" value="ECO:0007669"/>
    <property type="project" value="InterPro"/>
</dbReference>
<dbReference type="GeneID" id="103150969"/>
<dbReference type="GO" id="GO:0008277">
    <property type="term" value="P:regulation of G protein-coupled receptor signaling pathway"/>
    <property type="evidence" value="ECO:0007669"/>
    <property type="project" value="InterPro"/>
</dbReference>
<dbReference type="eggNOG" id="ENOG502S5WC">
    <property type="taxonomic scope" value="Eukaryota"/>
</dbReference>
<evidence type="ECO:0000256" key="3">
    <source>
        <dbReference type="ARBA" id="ARBA00022448"/>
    </source>
</evidence>
<name>A0A087Y442_POEFO</name>
<dbReference type="STRING" id="48698.ENSPFOP00000012795"/>
<dbReference type="GO" id="GO:0031623">
    <property type="term" value="P:receptor internalization"/>
    <property type="evidence" value="ECO:0007669"/>
    <property type="project" value="TreeGrafter"/>
</dbReference>
<keyword evidence="3" id="KW-0813">Transport</keyword>
<feature type="signal peptide" evidence="13">
    <location>
        <begin position="1"/>
        <end position="17"/>
    </location>
</feature>
<reference evidence="14" key="3">
    <citation type="submission" date="2025-09" db="UniProtKB">
        <authorList>
            <consortium name="Ensembl"/>
        </authorList>
    </citation>
    <scope>IDENTIFICATION</scope>
</reference>
<dbReference type="Ensembl" id="ENSPFOT00000012812.1">
    <property type="protein sequence ID" value="ENSPFOP00000012795.1"/>
    <property type="gene ID" value="ENSPFOG00000012809.1"/>
</dbReference>
<evidence type="ECO:0000313" key="14">
    <source>
        <dbReference type="Ensembl" id="ENSPFOP00000012795.1"/>
    </source>
</evidence>
<evidence type="ECO:0000256" key="5">
    <source>
        <dbReference type="ARBA" id="ARBA00022692"/>
    </source>
</evidence>
<dbReference type="KEGG" id="pfor:103150969"/>
<protein>
    <submittedName>
        <fullName evidence="14">Receptor activity-modifying protein 3-like</fullName>
    </submittedName>
</protein>
<evidence type="ECO:0000256" key="6">
    <source>
        <dbReference type="ARBA" id="ARBA00022729"/>
    </source>
</evidence>
<keyword evidence="6 13" id="KW-0732">Signal</keyword>
<evidence type="ECO:0000256" key="11">
    <source>
        <dbReference type="SAM" id="Coils"/>
    </source>
</evidence>
<dbReference type="GO" id="GO:0009986">
    <property type="term" value="C:cell surface"/>
    <property type="evidence" value="ECO:0007669"/>
    <property type="project" value="TreeGrafter"/>
</dbReference>
<keyword evidence="8 12" id="KW-0472">Membrane</keyword>
<feature type="transmembrane region" description="Helical" evidence="12">
    <location>
        <begin position="181"/>
        <end position="202"/>
    </location>
</feature>
<evidence type="ECO:0000256" key="12">
    <source>
        <dbReference type="SAM" id="Phobius"/>
    </source>
</evidence>
<keyword evidence="9" id="KW-1015">Disulfide bond</keyword>
<comment type="similarity">
    <text evidence="2">Belongs to the RAMP family.</text>
</comment>
<dbReference type="GO" id="GO:0072659">
    <property type="term" value="P:protein localization to plasma membrane"/>
    <property type="evidence" value="ECO:0007669"/>
    <property type="project" value="TreeGrafter"/>
</dbReference>
<dbReference type="OrthoDB" id="9416539at2759"/>